<evidence type="ECO:0000256" key="1">
    <source>
        <dbReference type="SAM" id="SignalP"/>
    </source>
</evidence>
<keyword evidence="1" id="KW-0732">Signal</keyword>
<dbReference type="EMBL" id="AP026866">
    <property type="protein sequence ID" value="BDS06518.1"/>
    <property type="molecule type" value="Genomic_DNA"/>
</dbReference>
<name>A0AAT9FKQ1_9BACT</name>
<organism evidence="2">
    <name type="scientific">Oceaniferula spumae</name>
    <dbReference type="NCBI Taxonomy" id="2979115"/>
    <lineage>
        <taxon>Bacteria</taxon>
        <taxon>Pseudomonadati</taxon>
        <taxon>Verrucomicrobiota</taxon>
        <taxon>Verrucomicrobiia</taxon>
        <taxon>Verrucomicrobiales</taxon>
        <taxon>Verrucomicrobiaceae</taxon>
        <taxon>Oceaniferula</taxon>
    </lineage>
</organism>
<feature type="chain" id="PRO_5043467876" description="Redoxin domain-containing protein" evidence="1">
    <location>
        <begin position="19"/>
        <end position="64"/>
    </location>
</feature>
<dbReference type="AlphaFoldDB" id="A0AAT9FKQ1"/>
<gene>
    <name evidence="2" type="ORF">NT6N_15580</name>
</gene>
<evidence type="ECO:0008006" key="3">
    <source>
        <dbReference type="Google" id="ProtNLM"/>
    </source>
</evidence>
<sequence length="64" mass="6997">MKLLIFMLALSLVQAAFAQRHRVDNAPKVGDPIPKVSAVSLVKKEKVDLSKPDKVTVLIFGSHT</sequence>
<proteinExistence type="predicted"/>
<protein>
    <recommendedName>
        <fullName evidence="3">Redoxin domain-containing protein</fullName>
    </recommendedName>
</protein>
<accession>A0AAT9FKQ1</accession>
<reference evidence="2" key="1">
    <citation type="submission" date="2024-07" db="EMBL/GenBank/DDBJ databases">
        <title>Complete genome sequence of Verrucomicrobiaceae bacterium NT6N.</title>
        <authorList>
            <person name="Huang C."/>
            <person name="Takami H."/>
            <person name="Hamasaki K."/>
        </authorList>
    </citation>
    <scope>NUCLEOTIDE SEQUENCE</scope>
    <source>
        <strain evidence="2">NT6N</strain>
    </source>
</reference>
<feature type="signal peptide" evidence="1">
    <location>
        <begin position="1"/>
        <end position="18"/>
    </location>
</feature>
<evidence type="ECO:0000313" key="2">
    <source>
        <dbReference type="EMBL" id="BDS06518.1"/>
    </source>
</evidence>
<dbReference type="KEGG" id="osu:NT6N_15580"/>